<dbReference type="AlphaFoldDB" id="A0A5P6P248"/>
<dbReference type="Pfam" id="PF00400">
    <property type="entry name" value="WD40"/>
    <property type="match status" value="5"/>
</dbReference>
<evidence type="ECO:0000259" key="5">
    <source>
        <dbReference type="PROSITE" id="PS50208"/>
    </source>
</evidence>
<dbReference type="CDD" id="cd00200">
    <property type="entry name" value="WD40"/>
    <property type="match status" value="1"/>
</dbReference>
<dbReference type="SUPFAM" id="SSF82171">
    <property type="entry name" value="DPP6 N-terminal domain-like"/>
    <property type="match status" value="1"/>
</dbReference>
<dbReference type="Proteomes" id="UP000325641">
    <property type="component" value="Chromosome"/>
</dbReference>
<dbReference type="Pfam" id="PF00656">
    <property type="entry name" value="Peptidase_C14"/>
    <property type="match status" value="1"/>
</dbReference>
<dbReference type="GO" id="GO:0006508">
    <property type="term" value="P:proteolysis"/>
    <property type="evidence" value="ECO:0007669"/>
    <property type="project" value="InterPro"/>
</dbReference>
<dbReference type="EMBL" id="CP044543">
    <property type="protein sequence ID" value="QFI72422.1"/>
    <property type="molecule type" value="Genomic_DNA"/>
</dbReference>
<organism evidence="6 7">
    <name type="scientific">Bradyrhizobium betae</name>
    <dbReference type="NCBI Taxonomy" id="244734"/>
    <lineage>
        <taxon>Bacteria</taxon>
        <taxon>Pseudomonadati</taxon>
        <taxon>Pseudomonadota</taxon>
        <taxon>Alphaproteobacteria</taxon>
        <taxon>Hyphomicrobiales</taxon>
        <taxon>Nitrobacteraceae</taxon>
        <taxon>Bradyrhizobium</taxon>
    </lineage>
</organism>
<dbReference type="InterPro" id="IPR001632">
    <property type="entry name" value="WD40_G-protein_beta-like"/>
</dbReference>
<feature type="repeat" description="WD" evidence="3">
    <location>
        <begin position="419"/>
        <end position="453"/>
    </location>
</feature>
<evidence type="ECO:0000313" key="6">
    <source>
        <dbReference type="EMBL" id="QFI72422.1"/>
    </source>
</evidence>
<keyword evidence="2" id="KW-0677">Repeat</keyword>
<feature type="repeat" description="WD" evidence="3">
    <location>
        <begin position="674"/>
        <end position="715"/>
    </location>
</feature>
<dbReference type="Gene3D" id="2.130.10.10">
    <property type="entry name" value="YVTN repeat-like/Quinoprotein amine dehydrogenase"/>
    <property type="match status" value="2"/>
</dbReference>
<dbReference type="InterPro" id="IPR015943">
    <property type="entry name" value="WD40/YVTN_repeat-like_dom_sf"/>
</dbReference>
<dbReference type="GO" id="GO:0004197">
    <property type="term" value="F:cysteine-type endopeptidase activity"/>
    <property type="evidence" value="ECO:0007669"/>
    <property type="project" value="InterPro"/>
</dbReference>
<evidence type="ECO:0000313" key="7">
    <source>
        <dbReference type="Proteomes" id="UP000325641"/>
    </source>
</evidence>
<reference evidence="7" key="1">
    <citation type="submission" date="2019-10" db="EMBL/GenBank/DDBJ databases">
        <title>Complete Genome Sequence of Bradyrhizobium betae type strain PL7HG1T.</title>
        <authorList>
            <person name="Bromfield E.S.P."/>
            <person name="Cloutier S."/>
        </authorList>
    </citation>
    <scope>NUCLEOTIDE SEQUENCE [LARGE SCALE GENOMIC DNA]</scope>
    <source>
        <strain evidence="7">PL7HG1</strain>
    </source>
</reference>
<dbReference type="PROSITE" id="PS50208">
    <property type="entry name" value="CASPASE_P20"/>
    <property type="match status" value="1"/>
</dbReference>
<dbReference type="InterPro" id="IPR001680">
    <property type="entry name" value="WD40_rpt"/>
</dbReference>
<dbReference type="PROSITE" id="PS00678">
    <property type="entry name" value="WD_REPEATS_1"/>
    <property type="match status" value="5"/>
</dbReference>
<proteinExistence type="predicted"/>
<feature type="signal peptide" evidence="4">
    <location>
        <begin position="1"/>
        <end position="27"/>
    </location>
</feature>
<dbReference type="InterPro" id="IPR052039">
    <property type="entry name" value="Caspase-related_regulators"/>
</dbReference>
<feature type="repeat" description="WD" evidence="3">
    <location>
        <begin position="630"/>
        <end position="673"/>
    </location>
</feature>
<feature type="domain" description="Caspase family p20" evidence="5">
    <location>
        <begin position="28"/>
        <end position="158"/>
    </location>
</feature>
<dbReference type="InterPro" id="IPR029030">
    <property type="entry name" value="Caspase-like_dom_sf"/>
</dbReference>
<keyword evidence="4" id="KW-0732">Signal</keyword>
<dbReference type="SUPFAM" id="SSF52129">
    <property type="entry name" value="Caspase-like"/>
    <property type="match status" value="1"/>
</dbReference>
<dbReference type="SMART" id="SM00320">
    <property type="entry name" value="WD40"/>
    <property type="match status" value="7"/>
</dbReference>
<evidence type="ECO:0000256" key="3">
    <source>
        <dbReference type="PROSITE-ProRule" id="PRU00221"/>
    </source>
</evidence>
<dbReference type="PANTHER" id="PTHR22576">
    <property type="entry name" value="MUCOSA ASSOCIATED LYMPHOID TISSUE LYMPHOMA TRANSLOCATION PROTEIN 1/PARACASPASE"/>
    <property type="match status" value="1"/>
</dbReference>
<dbReference type="PRINTS" id="PR00320">
    <property type="entry name" value="GPROTEINBRPT"/>
</dbReference>
<dbReference type="PROSITE" id="PS50082">
    <property type="entry name" value="WD_REPEATS_2"/>
    <property type="match status" value="5"/>
</dbReference>
<feature type="repeat" description="WD" evidence="3">
    <location>
        <begin position="511"/>
        <end position="538"/>
    </location>
</feature>
<feature type="repeat" description="WD" evidence="3">
    <location>
        <begin position="454"/>
        <end position="495"/>
    </location>
</feature>
<dbReference type="InterPro" id="IPR020472">
    <property type="entry name" value="WD40_PAC1"/>
</dbReference>
<dbReference type="RefSeq" id="WP_151643682.1">
    <property type="nucleotide sequence ID" value="NZ_CP044543.1"/>
</dbReference>
<accession>A0A5P6P248</accession>
<dbReference type="Gene3D" id="3.40.50.1460">
    <property type="match status" value="1"/>
</dbReference>
<evidence type="ECO:0000256" key="1">
    <source>
        <dbReference type="ARBA" id="ARBA00022574"/>
    </source>
</evidence>
<dbReference type="KEGG" id="bbet:F8237_08500"/>
<feature type="chain" id="PRO_5024986410" description="Caspase family p20 domain-containing protein" evidence="4">
    <location>
        <begin position="28"/>
        <end position="774"/>
    </location>
</feature>
<evidence type="ECO:0000256" key="4">
    <source>
        <dbReference type="SAM" id="SignalP"/>
    </source>
</evidence>
<keyword evidence="1 3" id="KW-0853">WD repeat</keyword>
<gene>
    <name evidence="6" type="ORF">F8237_08500</name>
</gene>
<dbReference type="InterPro" id="IPR011600">
    <property type="entry name" value="Pept_C14_caspase"/>
</dbReference>
<dbReference type="PROSITE" id="PS50294">
    <property type="entry name" value="WD_REPEATS_REGION"/>
    <property type="match status" value="3"/>
</dbReference>
<evidence type="ECO:0000256" key="2">
    <source>
        <dbReference type="ARBA" id="ARBA00022737"/>
    </source>
</evidence>
<sequence length="774" mass="81942">MKFFCLFTLGAVLSTLALAFHPTAALADQRMALVMGNSAYQRAPKLANATNDANLLVETFKKAGFTVVDARNDLSAQDMRRTLRDFGAKARSADIAVVYYAGHGIEIDGNNYIVPVDAQLENDTDVYDETIGLDRILVAIEPAKRLRLVILDACRDNPFAKNMKRTMASRAVARGLAKVEPSSPNTLVAFAAKAGLTALDGDGKNSPFATALAHHLATPGLDLRKAFGYVRDEVLQATTNRQEPFIYGSLGGDDVVLAPAAALVAPPPAPVASTDTSASRDYEFSERVGTVEAWDLYIAAHPSGFYTDLAKVQRNKLAAAARLATAPATVAIEPKKVQIAPALPPPPEAAKPVVAPKLAAAPATVTPLTLATPSATEAKSVAAVPASTCTTRIARRGNDAVGGPFIPVSIKPNVDGASVRTIAVAPNGREIATAGDDGVIRLWDASSLRQTRVLKGHAGAVYALDYWADGSLLASAGWDGKVKVWDLRSDGQSLTFDAGAKQFAVAFAPEPSLKYMASAGEDGVVRIWNLQTRELAKSRLDHQSPDPARAAVRSLSYAPSGSGEFVSAGYDGRIRFYRTSGTIDAKDAYGRKALRVAYSPDGTRVVTAGSDAELGAAKVWDVRTGASRLLAGHRDYVVSASWSADSKRIVTGGGGRDKSVYLWDADSGRLLASFSGHQEDVEAVAFFPGGTRLISASEDKTIKVWDIGERRLLLTAIGFGDDGFVSYTPEGCYAGSSGVESRLSISSGSRFEPMSLEARKAMQEPAGFTSLLAR</sequence>
<dbReference type="InterPro" id="IPR019775">
    <property type="entry name" value="WD40_repeat_CS"/>
</dbReference>
<dbReference type="OrthoDB" id="8169573at2"/>
<protein>
    <recommendedName>
        <fullName evidence="5">Caspase family p20 domain-containing protein</fullName>
    </recommendedName>
</protein>
<dbReference type="PANTHER" id="PTHR22576:SF37">
    <property type="entry name" value="MUCOSA-ASSOCIATED LYMPHOID TISSUE LYMPHOMA TRANSLOCATION PROTEIN 1"/>
    <property type="match status" value="1"/>
</dbReference>
<name>A0A5P6P248_9BRAD</name>
<dbReference type="InterPro" id="IPR001309">
    <property type="entry name" value="Pept_C14_p20"/>
</dbReference>
<dbReference type="PRINTS" id="PR00319">
    <property type="entry name" value="GPROTEINB"/>
</dbReference>